<dbReference type="SUPFAM" id="SSF57667">
    <property type="entry name" value="beta-beta-alpha zinc fingers"/>
    <property type="match status" value="1"/>
</dbReference>
<proteinExistence type="predicted"/>
<keyword evidence="5" id="KW-0862">Zinc</keyword>
<dbReference type="PROSITE" id="PS00028">
    <property type="entry name" value="ZINC_FINGER_C2H2_1"/>
    <property type="match status" value="2"/>
</dbReference>
<evidence type="ECO:0000313" key="10">
    <source>
        <dbReference type="Proteomes" id="UP000052978"/>
    </source>
</evidence>
<evidence type="ECO:0000256" key="6">
    <source>
        <dbReference type="ARBA" id="ARBA00023242"/>
    </source>
</evidence>
<dbReference type="InterPro" id="IPR013087">
    <property type="entry name" value="Znf_C2H2_type"/>
</dbReference>
<evidence type="ECO:0000256" key="2">
    <source>
        <dbReference type="ARBA" id="ARBA00022723"/>
    </source>
</evidence>
<dbReference type="GO" id="GO:0008270">
    <property type="term" value="F:zinc ion binding"/>
    <property type="evidence" value="ECO:0007669"/>
    <property type="project" value="UniProtKB-KW"/>
</dbReference>
<evidence type="ECO:0000256" key="1">
    <source>
        <dbReference type="ARBA" id="ARBA00004123"/>
    </source>
</evidence>
<sequence>MKKGKFQRERPYKCNVKGCTWEFARSDELKRHNKKHSGERPYLCTLCDRRFARSDHLKQHQKVHQ</sequence>
<evidence type="ECO:0000313" key="9">
    <source>
        <dbReference type="EMBL" id="EPQ08017.1"/>
    </source>
</evidence>
<name>S7PJ25_MYOBR</name>
<dbReference type="AlphaFoldDB" id="S7PJ25"/>
<dbReference type="EMBL" id="KE162391">
    <property type="protein sequence ID" value="EPQ08017.1"/>
    <property type="molecule type" value="Genomic_DNA"/>
</dbReference>
<dbReference type="Gene3D" id="3.30.160.60">
    <property type="entry name" value="Classic Zinc Finger"/>
    <property type="match status" value="2"/>
</dbReference>
<dbReference type="PANTHER" id="PTHR23235">
    <property type="entry name" value="KRUEPPEL-LIKE TRANSCRIPTION FACTOR"/>
    <property type="match status" value="1"/>
</dbReference>
<dbReference type="Pfam" id="PF00096">
    <property type="entry name" value="zf-C2H2"/>
    <property type="match status" value="2"/>
</dbReference>
<dbReference type="GO" id="GO:0005634">
    <property type="term" value="C:nucleus"/>
    <property type="evidence" value="ECO:0007669"/>
    <property type="project" value="UniProtKB-SubCell"/>
</dbReference>
<comment type="subcellular location">
    <subcellularLocation>
        <location evidence="1">Nucleus</location>
    </subcellularLocation>
</comment>
<dbReference type="FunFam" id="3.30.160.60:FF:000018">
    <property type="entry name" value="Krueppel-like factor 15"/>
    <property type="match status" value="1"/>
</dbReference>
<keyword evidence="3" id="KW-0677">Repeat</keyword>
<reference evidence="9 10" key="1">
    <citation type="journal article" date="2013" name="Nat. Commun.">
        <title>Genome analysis reveals insights into physiology and longevity of the Brandt's bat Myotis brandtii.</title>
        <authorList>
            <person name="Seim I."/>
            <person name="Fang X."/>
            <person name="Xiong Z."/>
            <person name="Lobanov A.V."/>
            <person name="Huang Z."/>
            <person name="Ma S."/>
            <person name="Feng Y."/>
            <person name="Turanov A.A."/>
            <person name="Zhu Y."/>
            <person name="Lenz T.L."/>
            <person name="Gerashchenko M.V."/>
            <person name="Fan D."/>
            <person name="Hee Yim S."/>
            <person name="Yao X."/>
            <person name="Jordan D."/>
            <person name="Xiong Y."/>
            <person name="Ma Y."/>
            <person name="Lyapunov A.N."/>
            <person name="Chen G."/>
            <person name="Kulakova O.I."/>
            <person name="Sun Y."/>
            <person name="Lee S.G."/>
            <person name="Bronson R.T."/>
            <person name="Moskalev A.A."/>
            <person name="Sunyaev S.R."/>
            <person name="Zhang G."/>
            <person name="Krogh A."/>
            <person name="Wang J."/>
            <person name="Gladyshev V.N."/>
        </authorList>
    </citation>
    <scope>NUCLEOTIDE SEQUENCE [LARGE SCALE GENOMIC DNA]</scope>
</reference>
<dbReference type="InterPro" id="IPR036236">
    <property type="entry name" value="Znf_C2H2_sf"/>
</dbReference>
<evidence type="ECO:0000256" key="5">
    <source>
        <dbReference type="ARBA" id="ARBA00022833"/>
    </source>
</evidence>
<dbReference type="Proteomes" id="UP000052978">
    <property type="component" value="Unassembled WGS sequence"/>
</dbReference>
<evidence type="ECO:0000256" key="7">
    <source>
        <dbReference type="PROSITE-ProRule" id="PRU00042"/>
    </source>
</evidence>
<gene>
    <name evidence="9" type="ORF">D623_10008302</name>
</gene>
<evidence type="ECO:0000256" key="4">
    <source>
        <dbReference type="ARBA" id="ARBA00022771"/>
    </source>
</evidence>
<keyword evidence="10" id="KW-1185">Reference proteome</keyword>
<dbReference type="GO" id="GO:0000981">
    <property type="term" value="F:DNA-binding transcription factor activity, RNA polymerase II-specific"/>
    <property type="evidence" value="ECO:0007669"/>
    <property type="project" value="TreeGrafter"/>
</dbReference>
<dbReference type="PANTHER" id="PTHR23235:SF156">
    <property type="entry name" value="KRUPPEL-LIKE FACTOR 18"/>
    <property type="match status" value="1"/>
</dbReference>
<dbReference type="GO" id="GO:0000978">
    <property type="term" value="F:RNA polymerase II cis-regulatory region sequence-specific DNA binding"/>
    <property type="evidence" value="ECO:0007669"/>
    <property type="project" value="TreeGrafter"/>
</dbReference>
<dbReference type="FunFam" id="3.30.160.60:FF:000624">
    <property type="entry name" value="zinc finger protein 697"/>
    <property type="match status" value="1"/>
</dbReference>
<keyword evidence="4 7" id="KW-0863">Zinc-finger</keyword>
<dbReference type="PROSITE" id="PS50157">
    <property type="entry name" value="ZINC_FINGER_C2H2_2"/>
    <property type="match status" value="2"/>
</dbReference>
<evidence type="ECO:0000256" key="3">
    <source>
        <dbReference type="ARBA" id="ARBA00022737"/>
    </source>
</evidence>
<feature type="domain" description="C2H2-type" evidence="8">
    <location>
        <begin position="12"/>
        <end position="41"/>
    </location>
</feature>
<evidence type="ECO:0000259" key="8">
    <source>
        <dbReference type="PROSITE" id="PS50157"/>
    </source>
</evidence>
<keyword evidence="2" id="KW-0479">Metal-binding</keyword>
<organism evidence="9 10">
    <name type="scientific">Myotis brandtii</name>
    <name type="common">Brandt's bat</name>
    <dbReference type="NCBI Taxonomy" id="109478"/>
    <lineage>
        <taxon>Eukaryota</taxon>
        <taxon>Metazoa</taxon>
        <taxon>Chordata</taxon>
        <taxon>Craniata</taxon>
        <taxon>Vertebrata</taxon>
        <taxon>Euteleostomi</taxon>
        <taxon>Mammalia</taxon>
        <taxon>Eutheria</taxon>
        <taxon>Laurasiatheria</taxon>
        <taxon>Chiroptera</taxon>
        <taxon>Yangochiroptera</taxon>
        <taxon>Vespertilionidae</taxon>
        <taxon>Myotis</taxon>
    </lineage>
</organism>
<keyword evidence="6" id="KW-0539">Nucleus</keyword>
<feature type="domain" description="C2H2-type" evidence="8">
    <location>
        <begin position="42"/>
        <end position="65"/>
    </location>
</feature>
<accession>S7PJ25</accession>
<dbReference type="SMART" id="SM00355">
    <property type="entry name" value="ZnF_C2H2"/>
    <property type="match status" value="2"/>
</dbReference>
<protein>
    <submittedName>
        <fullName evidence="9">Krueppel-like factor 8</fullName>
    </submittedName>
</protein>